<evidence type="ECO:0000256" key="1">
    <source>
        <dbReference type="SAM" id="MobiDB-lite"/>
    </source>
</evidence>
<proteinExistence type="predicted"/>
<keyword evidence="2" id="KW-1185">Reference proteome</keyword>
<accession>A0A915MMZ0</accession>
<feature type="compositionally biased region" description="Low complexity" evidence="1">
    <location>
        <begin position="61"/>
        <end position="74"/>
    </location>
</feature>
<evidence type="ECO:0000313" key="2">
    <source>
        <dbReference type="Proteomes" id="UP000887561"/>
    </source>
</evidence>
<evidence type="ECO:0000313" key="3">
    <source>
        <dbReference type="WBParaSite" id="scaffold42411_cov326.g24003"/>
    </source>
</evidence>
<sequence length="244" mass="26341">LLTRRLRFRFENAKKKNSATTTLKSEREFVDIKLPKYVEKIASNVSTAATNITDLRKKTTSGDNTDTTTKTNNGRNAASITANTNPWSTRDSSCLEKIGGNIKVPTRQGGKYSSSTSSKKSGLSTGSQKSSTKTSGGSSRTQRGGGGLQQKDLSEKTSNKDEGSNVSQQQQKSMSTTNLFDVRADRRSKVNSSAAFNQAASAESLQHQTPSLENLLSKALLHNYSIPEESMATPNSGSPEPRIL</sequence>
<protein>
    <submittedName>
        <fullName evidence="3">Uncharacterized protein</fullName>
    </submittedName>
</protein>
<feature type="compositionally biased region" description="Polar residues" evidence="1">
    <location>
        <begin position="75"/>
        <end position="92"/>
    </location>
</feature>
<name>A0A915MMZ0_MELJA</name>
<feature type="compositionally biased region" description="Low complexity" evidence="1">
    <location>
        <begin position="108"/>
        <end position="142"/>
    </location>
</feature>
<feature type="compositionally biased region" description="Polar residues" evidence="1">
    <location>
        <begin position="164"/>
        <end position="178"/>
    </location>
</feature>
<feature type="compositionally biased region" description="Basic and acidic residues" evidence="1">
    <location>
        <begin position="152"/>
        <end position="163"/>
    </location>
</feature>
<dbReference type="WBParaSite" id="scaffold42411_cov326.g24003">
    <property type="protein sequence ID" value="scaffold42411_cov326.g24003"/>
    <property type="gene ID" value="scaffold42411_cov326.g24003"/>
</dbReference>
<organism evidence="2 3">
    <name type="scientific">Meloidogyne javanica</name>
    <name type="common">Root-knot nematode worm</name>
    <dbReference type="NCBI Taxonomy" id="6303"/>
    <lineage>
        <taxon>Eukaryota</taxon>
        <taxon>Metazoa</taxon>
        <taxon>Ecdysozoa</taxon>
        <taxon>Nematoda</taxon>
        <taxon>Chromadorea</taxon>
        <taxon>Rhabditida</taxon>
        <taxon>Tylenchina</taxon>
        <taxon>Tylenchomorpha</taxon>
        <taxon>Tylenchoidea</taxon>
        <taxon>Meloidogynidae</taxon>
        <taxon>Meloidogyninae</taxon>
        <taxon>Meloidogyne</taxon>
        <taxon>Meloidogyne incognita group</taxon>
    </lineage>
</organism>
<reference evidence="3" key="1">
    <citation type="submission" date="2022-11" db="UniProtKB">
        <authorList>
            <consortium name="WormBaseParasite"/>
        </authorList>
    </citation>
    <scope>IDENTIFICATION</scope>
</reference>
<feature type="region of interest" description="Disordered" evidence="1">
    <location>
        <begin position="57"/>
        <end position="178"/>
    </location>
</feature>
<dbReference type="AlphaFoldDB" id="A0A915MMZ0"/>
<dbReference type="Proteomes" id="UP000887561">
    <property type="component" value="Unplaced"/>
</dbReference>